<accession>A0A085MY21</accession>
<dbReference type="EMBL" id="KL367602">
    <property type="protein sequence ID" value="KFD62117.1"/>
    <property type="molecule type" value="Genomic_DNA"/>
</dbReference>
<dbReference type="AlphaFoldDB" id="A0A085MY21"/>
<dbReference type="EMBL" id="KL367602">
    <property type="protein sequence ID" value="KFD62126.1"/>
    <property type="molecule type" value="Genomic_DNA"/>
</dbReference>
<evidence type="ECO:0000313" key="1">
    <source>
        <dbReference type="EMBL" id="KFD48458.1"/>
    </source>
</evidence>
<evidence type="ECO:0000313" key="3">
    <source>
        <dbReference type="EMBL" id="KFD62121.1"/>
    </source>
</evidence>
<organism evidence="2">
    <name type="scientific">Trichuris suis</name>
    <name type="common">pig whipworm</name>
    <dbReference type="NCBI Taxonomy" id="68888"/>
    <lineage>
        <taxon>Eukaryota</taxon>
        <taxon>Metazoa</taxon>
        <taxon>Ecdysozoa</taxon>
        <taxon>Nematoda</taxon>
        <taxon>Enoplea</taxon>
        <taxon>Dorylaimia</taxon>
        <taxon>Trichinellida</taxon>
        <taxon>Trichuridae</taxon>
        <taxon>Trichuris</taxon>
    </lineage>
</organism>
<keyword evidence="5" id="KW-1185">Reference proteome</keyword>
<dbReference type="EMBL" id="KL367602">
    <property type="protein sequence ID" value="KFD62121.1"/>
    <property type="molecule type" value="Genomic_DNA"/>
</dbReference>
<dbReference type="Proteomes" id="UP000030758">
    <property type="component" value="Unassembled WGS sequence"/>
</dbReference>
<evidence type="ECO:0000313" key="2">
    <source>
        <dbReference type="EMBL" id="KFD62117.1"/>
    </source>
</evidence>
<protein>
    <submittedName>
        <fullName evidence="2">Uncharacterized protein</fullName>
    </submittedName>
</protein>
<dbReference type="Proteomes" id="UP000030764">
    <property type="component" value="Unassembled WGS sequence"/>
</dbReference>
<dbReference type="EMBL" id="KL363293">
    <property type="protein sequence ID" value="KFD48458.1"/>
    <property type="molecule type" value="Genomic_DNA"/>
</dbReference>
<gene>
    <name evidence="1" type="ORF">M513_10676</name>
    <name evidence="3" type="ORF">M514_10676</name>
    <name evidence="2" type="ORF">M514_25719</name>
    <name evidence="4" type="ORF">M514_25728</name>
</gene>
<evidence type="ECO:0000313" key="4">
    <source>
        <dbReference type="EMBL" id="KFD62126.1"/>
    </source>
</evidence>
<sequence length="86" mass="9751">MRWDRKFCGTPWKSAPGSEAGAPFHEKLRNRSLNGWLPYNESKHGLRKGLITLMVVVQPNKKKMGPEMDLRSLNGHIAMFTADSKV</sequence>
<name>A0A085MY21_9BILA</name>
<evidence type="ECO:0000313" key="5">
    <source>
        <dbReference type="Proteomes" id="UP000030764"/>
    </source>
</evidence>
<reference evidence="2 5" key="1">
    <citation type="journal article" date="2014" name="Nat. Genet.">
        <title>Genome and transcriptome of the porcine whipworm Trichuris suis.</title>
        <authorList>
            <person name="Jex A.R."/>
            <person name="Nejsum P."/>
            <person name="Schwarz E.M."/>
            <person name="Hu L."/>
            <person name="Young N.D."/>
            <person name="Hall R.S."/>
            <person name="Korhonen P.K."/>
            <person name="Liao S."/>
            <person name="Thamsborg S."/>
            <person name="Xia J."/>
            <person name="Xu P."/>
            <person name="Wang S."/>
            <person name="Scheerlinck J.P."/>
            <person name="Hofmann A."/>
            <person name="Sternberg P.W."/>
            <person name="Wang J."/>
            <person name="Gasser R.B."/>
        </authorList>
    </citation>
    <scope>NUCLEOTIDE SEQUENCE [LARGE SCALE GENOMIC DNA]</scope>
    <source>
        <strain evidence="2">DCEP-RM93F</strain>
        <strain evidence="1">DCEP-RM93M</strain>
    </source>
</reference>
<proteinExistence type="predicted"/>